<name>A0A855WTJ3_9BACT</name>
<dbReference type="GO" id="GO:0009425">
    <property type="term" value="C:bacterial-type flagellum basal body"/>
    <property type="evidence" value="ECO:0007669"/>
    <property type="project" value="UniProtKB-SubCell"/>
</dbReference>
<accession>A0A855WTJ3</accession>
<gene>
    <name evidence="4" type="primary">fliE</name>
    <name evidence="6" type="ORF">C3F09_12690</name>
</gene>
<evidence type="ECO:0000313" key="7">
    <source>
        <dbReference type="Proteomes" id="UP000250918"/>
    </source>
</evidence>
<protein>
    <recommendedName>
        <fullName evidence="4 5">Flagellar hook-basal body complex protein FliE</fullName>
    </recommendedName>
</protein>
<keyword evidence="6" id="KW-0969">Cilium</keyword>
<evidence type="ECO:0000313" key="6">
    <source>
        <dbReference type="EMBL" id="PWB67866.1"/>
    </source>
</evidence>
<dbReference type="Proteomes" id="UP000250918">
    <property type="component" value="Unassembled WGS sequence"/>
</dbReference>
<dbReference type="PANTHER" id="PTHR34653">
    <property type="match status" value="1"/>
</dbReference>
<comment type="subcellular location">
    <subcellularLocation>
        <location evidence="1 4">Bacterial flagellum basal body</location>
    </subcellularLocation>
</comment>
<comment type="caution">
    <text evidence="6">The sequence shown here is derived from an EMBL/GenBank/DDBJ whole genome shotgun (WGS) entry which is preliminary data.</text>
</comment>
<evidence type="ECO:0000256" key="4">
    <source>
        <dbReference type="HAMAP-Rule" id="MF_00724"/>
    </source>
</evidence>
<keyword evidence="3 4" id="KW-0975">Bacterial flagellum</keyword>
<comment type="similarity">
    <text evidence="2 4">Belongs to the FliE family.</text>
</comment>
<dbReference type="InterPro" id="IPR001624">
    <property type="entry name" value="FliE"/>
</dbReference>
<evidence type="ECO:0000256" key="1">
    <source>
        <dbReference type="ARBA" id="ARBA00004117"/>
    </source>
</evidence>
<dbReference type="NCBIfam" id="TIGR00205">
    <property type="entry name" value="fliE"/>
    <property type="match status" value="1"/>
</dbReference>
<keyword evidence="6" id="KW-0966">Cell projection</keyword>
<proteinExistence type="inferred from homology"/>
<dbReference type="GO" id="GO:0003774">
    <property type="term" value="F:cytoskeletal motor activity"/>
    <property type="evidence" value="ECO:0007669"/>
    <property type="project" value="InterPro"/>
</dbReference>
<evidence type="ECO:0000256" key="3">
    <source>
        <dbReference type="ARBA" id="ARBA00023143"/>
    </source>
</evidence>
<sequence length="122" mass="13192">MIVAGISSFNKVLPGMIEPSGRRVLLDEVKPTAMGTPGIQPPMNQPPAEQASFGEVLSNAINSVNQAQMDSAEAQKALLNGEPIELHDVMIKAEEAGLTLDLMLEIRNKLLNGYNELIHMPM</sequence>
<dbReference type="AlphaFoldDB" id="A0A855WTJ3"/>
<evidence type="ECO:0000256" key="5">
    <source>
        <dbReference type="NCBIfam" id="TIGR00205"/>
    </source>
</evidence>
<dbReference type="Pfam" id="PF02049">
    <property type="entry name" value="FliE"/>
    <property type="match status" value="1"/>
</dbReference>
<reference evidence="6 7" key="1">
    <citation type="journal article" date="2018" name="ISME J.">
        <title>A methanotrophic archaeon couples anaerobic oxidation of methane to Fe(III) reduction.</title>
        <authorList>
            <person name="Cai C."/>
            <person name="Leu A.O."/>
            <person name="Xie G.J."/>
            <person name="Guo J."/>
            <person name="Feng Y."/>
            <person name="Zhao J.X."/>
            <person name="Tyson G.W."/>
            <person name="Yuan Z."/>
            <person name="Hu S."/>
        </authorList>
    </citation>
    <scope>NUCLEOTIDE SEQUENCE [LARGE SCALE GENOMIC DNA]</scope>
    <source>
        <strain evidence="6">FeB_12</strain>
    </source>
</reference>
<dbReference type="GO" id="GO:0005198">
    <property type="term" value="F:structural molecule activity"/>
    <property type="evidence" value="ECO:0007669"/>
    <property type="project" value="UniProtKB-UniRule"/>
</dbReference>
<organism evidence="6 7">
    <name type="scientific">candidate division GN15 bacterium</name>
    <dbReference type="NCBI Taxonomy" id="2072418"/>
    <lineage>
        <taxon>Bacteria</taxon>
        <taxon>candidate division GN15</taxon>
    </lineage>
</organism>
<keyword evidence="6" id="KW-0282">Flagellum</keyword>
<dbReference type="HAMAP" id="MF_00724">
    <property type="entry name" value="FliE"/>
    <property type="match status" value="1"/>
</dbReference>
<dbReference type="EMBL" id="PQAP01000227">
    <property type="protein sequence ID" value="PWB67866.1"/>
    <property type="molecule type" value="Genomic_DNA"/>
</dbReference>
<dbReference type="GO" id="GO:0071973">
    <property type="term" value="P:bacterial-type flagellum-dependent cell motility"/>
    <property type="evidence" value="ECO:0007669"/>
    <property type="project" value="InterPro"/>
</dbReference>
<dbReference type="PANTHER" id="PTHR34653:SF1">
    <property type="entry name" value="FLAGELLAR HOOK-BASAL BODY COMPLEX PROTEIN FLIE"/>
    <property type="match status" value="1"/>
</dbReference>
<dbReference type="PRINTS" id="PR01006">
    <property type="entry name" value="FLGHOOKFLIE"/>
</dbReference>
<evidence type="ECO:0000256" key="2">
    <source>
        <dbReference type="ARBA" id="ARBA00009272"/>
    </source>
</evidence>